<gene>
    <name evidence="8" type="ORF">H4W26_001559</name>
</gene>
<feature type="domain" description="DUF3817" evidence="7">
    <location>
        <begin position="8"/>
        <end position="93"/>
    </location>
</feature>
<dbReference type="InterPro" id="IPR023845">
    <property type="entry name" value="DUF3817_TM"/>
</dbReference>
<feature type="transmembrane region" description="Helical" evidence="6">
    <location>
        <begin position="7"/>
        <end position="29"/>
    </location>
</feature>
<evidence type="ECO:0000256" key="6">
    <source>
        <dbReference type="SAM" id="Phobius"/>
    </source>
</evidence>
<keyword evidence="9" id="KW-1185">Reference proteome</keyword>
<feature type="transmembrane region" description="Helical" evidence="6">
    <location>
        <begin position="73"/>
        <end position="92"/>
    </location>
</feature>
<feature type="transmembrane region" description="Helical" evidence="6">
    <location>
        <begin position="41"/>
        <end position="61"/>
    </location>
</feature>
<dbReference type="PANTHER" id="PTHR40077">
    <property type="entry name" value="MEMBRANE PROTEIN-RELATED"/>
    <property type="match status" value="1"/>
</dbReference>
<feature type="transmembrane region" description="Helical" evidence="6">
    <location>
        <begin position="127"/>
        <end position="147"/>
    </location>
</feature>
<evidence type="ECO:0000256" key="1">
    <source>
        <dbReference type="ARBA" id="ARBA00004651"/>
    </source>
</evidence>
<dbReference type="NCBIfam" id="TIGR03954">
    <property type="entry name" value="integ_memb_HG"/>
    <property type="match status" value="1"/>
</dbReference>
<protein>
    <submittedName>
        <fullName evidence="8">Integral membrane protein</fullName>
    </submittedName>
</protein>
<sequence>MFRSPKIFFRVLAFAEAVSWTLLIGGMILRATNDLDVAVSIGGGIHGFVFLAYGATAVIVAKNQRWSPGPTTIALISAVIPYATIPVDLWLARSGRLDGPWRTEATADPRDHSWHDRALRVLLQKPALIGGALAGVVVLVFVALLVIGPPGS</sequence>
<dbReference type="Pfam" id="PF12823">
    <property type="entry name" value="DUF3817"/>
    <property type="match status" value="1"/>
</dbReference>
<evidence type="ECO:0000313" key="8">
    <source>
        <dbReference type="EMBL" id="MBE1514804.1"/>
    </source>
</evidence>
<keyword evidence="2" id="KW-1003">Cell membrane</keyword>
<dbReference type="PANTHER" id="PTHR40077:SF1">
    <property type="entry name" value="MEMBRANE PROTEIN"/>
    <property type="match status" value="1"/>
</dbReference>
<dbReference type="RefSeq" id="WP_192591514.1">
    <property type="nucleotide sequence ID" value="NZ_JADBEE010000001.1"/>
</dbReference>
<keyword evidence="5 6" id="KW-0472">Membrane</keyword>
<dbReference type="Proteomes" id="UP000636579">
    <property type="component" value="Unassembled WGS sequence"/>
</dbReference>
<proteinExistence type="predicted"/>
<accession>A0ABR9J729</accession>
<dbReference type="EMBL" id="JADBEE010000001">
    <property type="protein sequence ID" value="MBE1514804.1"/>
    <property type="molecule type" value="Genomic_DNA"/>
</dbReference>
<evidence type="ECO:0000256" key="3">
    <source>
        <dbReference type="ARBA" id="ARBA00022692"/>
    </source>
</evidence>
<evidence type="ECO:0000256" key="5">
    <source>
        <dbReference type="ARBA" id="ARBA00023136"/>
    </source>
</evidence>
<keyword evidence="4 6" id="KW-1133">Transmembrane helix</keyword>
<organism evidence="8 9">
    <name type="scientific">Nesterenkonia halotolerans</name>
    <dbReference type="NCBI Taxonomy" id="225325"/>
    <lineage>
        <taxon>Bacteria</taxon>
        <taxon>Bacillati</taxon>
        <taxon>Actinomycetota</taxon>
        <taxon>Actinomycetes</taxon>
        <taxon>Micrococcales</taxon>
        <taxon>Micrococcaceae</taxon>
        <taxon>Nesterenkonia</taxon>
    </lineage>
</organism>
<evidence type="ECO:0000256" key="4">
    <source>
        <dbReference type="ARBA" id="ARBA00022989"/>
    </source>
</evidence>
<evidence type="ECO:0000259" key="7">
    <source>
        <dbReference type="Pfam" id="PF12823"/>
    </source>
</evidence>
<comment type="subcellular location">
    <subcellularLocation>
        <location evidence="1">Cell membrane</location>
        <topology evidence="1">Multi-pass membrane protein</topology>
    </subcellularLocation>
</comment>
<keyword evidence="3 6" id="KW-0812">Transmembrane</keyword>
<reference evidence="8 9" key="1">
    <citation type="submission" date="2020-10" db="EMBL/GenBank/DDBJ databases">
        <title>Sequencing the genomes of 1000 actinobacteria strains.</title>
        <authorList>
            <person name="Klenk H.-P."/>
        </authorList>
    </citation>
    <scope>NUCLEOTIDE SEQUENCE [LARGE SCALE GENOMIC DNA]</scope>
    <source>
        <strain evidence="8 9">DSM 15474</strain>
    </source>
</reference>
<comment type="caution">
    <text evidence="8">The sequence shown here is derived from an EMBL/GenBank/DDBJ whole genome shotgun (WGS) entry which is preliminary data.</text>
</comment>
<evidence type="ECO:0000256" key="2">
    <source>
        <dbReference type="ARBA" id="ARBA00022475"/>
    </source>
</evidence>
<evidence type="ECO:0000313" key="9">
    <source>
        <dbReference type="Proteomes" id="UP000636579"/>
    </source>
</evidence>
<name>A0ABR9J729_9MICC</name>